<proteinExistence type="predicted"/>
<reference evidence="2 3" key="1">
    <citation type="journal article" date="2019" name="ACS Chem. Biol.">
        <title>Identification and Mobilization of a Cryptic Antibiotic Biosynthesis Gene Locus from a Human-Pathogenic Nocardia Isolate.</title>
        <authorList>
            <person name="Herisse M."/>
            <person name="Ishida K."/>
            <person name="Porter J.L."/>
            <person name="Howden B."/>
            <person name="Hertweck C."/>
            <person name="Stinear T.P."/>
            <person name="Pidot S.J."/>
        </authorList>
    </citation>
    <scope>NUCLEOTIDE SEQUENCE [LARGE SCALE GENOMIC DNA]</scope>
    <source>
        <strain evidence="2 3">AUSMDU00024985</strain>
    </source>
</reference>
<evidence type="ECO:0000313" key="3">
    <source>
        <dbReference type="Proteomes" id="UP000501705"/>
    </source>
</evidence>
<accession>A0A6G9XRQ6</accession>
<gene>
    <name evidence="2" type="ORF">F5X71_15755</name>
</gene>
<evidence type="ECO:0000313" key="2">
    <source>
        <dbReference type="EMBL" id="QIS03585.1"/>
    </source>
</evidence>
<dbReference type="RefSeq" id="WP_167462656.1">
    <property type="nucleotide sequence ID" value="NZ_CP046171.1"/>
</dbReference>
<name>A0A6G9XRQ6_NOCBR</name>
<evidence type="ECO:0000256" key="1">
    <source>
        <dbReference type="SAM" id="MobiDB-lite"/>
    </source>
</evidence>
<dbReference type="EMBL" id="CP046171">
    <property type="protein sequence ID" value="QIS03585.1"/>
    <property type="molecule type" value="Genomic_DNA"/>
</dbReference>
<feature type="compositionally biased region" description="Basic and acidic residues" evidence="1">
    <location>
        <begin position="1"/>
        <end position="15"/>
    </location>
</feature>
<sequence>MTDDPDRPADVHVRTGDGTPVPELTDALLTEILDEPPHPRPPSIEVERGAHDYIRARLLADGMYELEYCAGEATELFQMYTSDARMVRDVMFAWIEENPWWRESVAWYRVDPAVEEVRSVLREFDDLLGGLTVLDDIESSMDDALARADELLALDAEAAADEAGRFDDESGHADDGTA</sequence>
<protein>
    <submittedName>
        <fullName evidence="2">Uncharacterized protein</fullName>
    </submittedName>
</protein>
<dbReference type="Proteomes" id="UP000501705">
    <property type="component" value="Chromosome"/>
</dbReference>
<dbReference type="AlphaFoldDB" id="A0A6G9XRQ6"/>
<feature type="region of interest" description="Disordered" evidence="1">
    <location>
        <begin position="1"/>
        <end position="22"/>
    </location>
</feature>
<organism evidence="2 3">
    <name type="scientific">Nocardia brasiliensis</name>
    <dbReference type="NCBI Taxonomy" id="37326"/>
    <lineage>
        <taxon>Bacteria</taxon>
        <taxon>Bacillati</taxon>
        <taxon>Actinomycetota</taxon>
        <taxon>Actinomycetes</taxon>
        <taxon>Mycobacteriales</taxon>
        <taxon>Nocardiaceae</taxon>
        <taxon>Nocardia</taxon>
    </lineage>
</organism>